<reference evidence="4" key="1">
    <citation type="submission" date="2019-05" db="EMBL/GenBank/DDBJ databases">
        <title>The de novo reference genome and transcriptome assemblies of the wild tomato species Solanum chilense.</title>
        <authorList>
            <person name="Stam R."/>
            <person name="Nosenko T."/>
            <person name="Hoerger A.C."/>
            <person name="Stephan W."/>
            <person name="Seidel M.A."/>
            <person name="Kuhn J.M.M."/>
            <person name="Haberer G."/>
            <person name="Tellier A."/>
        </authorList>
    </citation>
    <scope>NUCLEOTIDE SEQUENCE</scope>
    <source>
        <tissue evidence="4">Mature leaves</tissue>
    </source>
</reference>
<name>A0A6N2CC00_SOLCI</name>
<dbReference type="InterPro" id="IPR001878">
    <property type="entry name" value="Znf_CCHC"/>
</dbReference>
<evidence type="ECO:0000256" key="1">
    <source>
        <dbReference type="PROSITE-ProRule" id="PRU00047"/>
    </source>
</evidence>
<organism evidence="4">
    <name type="scientific">Solanum chilense</name>
    <name type="common">Tomato</name>
    <name type="synonym">Lycopersicon chilense</name>
    <dbReference type="NCBI Taxonomy" id="4083"/>
    <lineage>
        <taxon>Eukaryota</taxon>
        <taxon>Viridiplantae</taxon>
        <taxon>Streptophyta</taxon>
        <taxon>Embryophyta</taxon>
        <taxon>Tracheophyta</taxon>
        <taxon>Spermatophyta</taxon>
        <taxon>Magnoliopsida</taxon>
        <taxon>eudicotyledons</taxon>
        <taxon>Gunneridae</taxon>
        <taxon>Pentapetalae</taxon>
        <taxon>asterids</taxon>
        <taxon>lamiids</taxon>
        <taxon>Solanales</taxon>
        <taxon>Solanaceae</taxon>
        <taxon>Solanoideae</taxon>
        <taxon>Solaneae</taxon>
        <taxon>Solanum</taxon>
        <taxon>Solanum subgen. Lycopersicon</taxon>
    </lineage>
</organism>
<dbReference type="GO" id="GO:0008270">
    <property type="term" value="F:zinc ion binding"/>
    <property type="evidence" value="ECO:0007669"/>
    <property type="project" value="UniProtKB-KW"/>
</dbReference>
<feature type="region of interest" description="Disordered" evidence="2">
    <location>
        <begin position="84"/>
        <end position="109"/>
    </location>
</feature>
<keyword evidence="1" id="KW-0479">Metal-binding</keyword>
<dbReference type="PROSITE" id="PS50158">
    <property type="entry name" value="ZF_CCHC"/>
    <property type="match status" value="1"/>
</dbReference>
<keyword evidence="1" id="KW-0862">Zinc</keyword>
<dbReference type="GO" id="GO:0003676">
    <property type="term" value="F:nucleic acid binding"/>
    <property type="evidence" value="ECO:0007669"/>
    <property type="project" value="InterPro"/>
</dbReference>
<keyword evidence="1" id="KW-0863">Zinc-finger</keyword>
<sequence>MLSRDVTNQVDQQRGVQQEGASTLRIREFFRINPPSFSGSSTTEDKENFVEELKKFFDVMRVIDVEKVELVAYELKSVAGTWSAPASASAHTPRNRGEYNGKNSKNFKARPAQSQVSVAQGGSWAPACGSCGRNYTGKCRDGHSGCFKCGKEGPFMKECPKNKWGGGNLGNRDQSSLVVPPERDTPRRASVLSPERAAPRRATSGTSGGANRL</sequence>
<comment type="caution">
    <text evidence="4">The sequence shown here is derived from an EMBL/GenBank/DDBJ whole genome shotgun (WGS) entry which is preliminary data.</text>
</comment>
<gene>
    <name evidence="4" type="ORF">EJD97_009921</name>
</gene>
<evidence type="ECO:0000313" key="4">
    <source>
        <dbReference type="EMBL" id="TMX04319.1"/>
    </source>
</evidence>
<protein>
    <recommendedName>
        <fullName evidence="3">CCHC-type domain-containing protein</fullName>
    </recommendedName>
</protein>
<accession>A0A6N2CC00</accession>
<proteinExistence type="predicted"/>
<feature type="region of interest" description="Disordered" evidence="2">
    <location>
        <begin position="163"/>
        <end position="213"/>
    </location>
</feature>
<dbReference type="AlphaFoldDB" id="A0A6N2CC00"/>
<dbReference type="EMBL" id="RXGB01000256">
    <property type="protein sequence ID" value="TMX04319.1"/>
    <property type="molecule type" value="Genomic_DNA"/>
</dbReference>
<evidence type="ECO:0000259" key="3">
    <source>
        <dbReference type="PROSITE" id="PS50158"/>
    </source>
</evidence>
<evidence type="ECO:0000256" key="2">
    <source>
        <dbReference type="SAM" id="MobiDB-lite"/>
    </source>
</evidence>
<feature type="domain" description="CCHC-type" evidence="3">
    <location>
        <begin position="146"/>
        <end position="161"/>
    </location>
</feature>